<dbReference type="Gene3D" id="3.40.50.720">
    <property type="entry name" value="NAD(P)-binding Rossmann-like Domain"/>
    <property type="match status" value="1"/>
</dbReference>
<dbReference type="GO" id="GO:0016780">
    <property type="term" value="F:phosphotransferase activity, for other substituted phosphate groups"/>
    <property type="evidence" value="ECO:0007669"/>
    <property type="project" value="TreeGrafter"/>
</dbReference>
<accession>X1DN10</accession>
<dbReference type="PANTHER" id="PTHR30576:SF0">
    <property type="entry name" value="UNDECAPRENYL-PHOSPHATE N-ACETYLGALACTOSAMINYL 1-PHOSPHATE TRANSFERASE-RELATED"/>
    <property type="match status" value="1"/>
</dbReference>
<sequence>MKLNLSKKKIIILGTNGVARLAAKEIKKNDMLGYEIAGYLTNEKKKIGKKLGEFKVIGEIKKFKDVSNELGIKDVIIALPKISQKKMIEVIEECEKSAETIRIIPNLGNLFTMGVEIDSFGDVLSLSVPRNLIKPWNIFVKYVFELIFVSMLSIILLPIFLIIALAIKLESPGPILYVQKRLGKQNKAFKFFKFRSMYIEGDSKLEEFLRINPKIRKEWEKFQKIKDMTHA</sequence>
<gene>
    <name evidence="3" type="ORF">S01H4_37127</name>
</gene>
<evidence type="ECO:0000313" key="3">
    <source>
        <dbReference type="EMBL" id="GAG97816.1"/>
    </source>
</evidence>
<dbReference type="SUPFAM" id="SSF51735">
    <property type="entry name" value="NAD(P)-binding Rossmann-fold domains"/>
    <property type="match status" value="1"/>
</dbReference>
<dbReference type="PANTHER" id="PTHR30576">
    <property type="entry name" value="COLANIC BIOSYNTHESIS UDP-GLUCOSE LIPID CARRIER TRANSFERASE"/>
    <property type="match status" value="1"/>
</dbReference>
<protein>
    <recommendedName>
        <fullName evidence="2">Bacterial sugar transferase domain-containing protein</fullName>
    </recommendedName>
</protein>
<proteinExistence type="predicted"/>
<evidence type="ECO:0000259" key="2">
    <source>
        <dbReference type="Pfam" id="PF02397"/>
    </source>
</evidence>
<dbReference type="EMBL" id="BART01019917">
    <property type="protein sequence ID" value="GAG97816.1"/>
    <property type="molecule type" value="Genomic_DNA"/>
</dbReference>
<dbReference type="InterPro" id="IPR003362">
    <property type="entry name" value="Bact_transf"/>
</dbReference>
<keyword evidence="1" id="KW-0812">Transmembrane</keyword>
<reference evidence="3" key="1">
    <citation type="journal article" date="2014" name="Front. Microbiol.">
        <title>High frequency of phylogenetically diverse reductive dehalogenase-homologous genes in deep subseafloor sedimentary metagenomes.</title>
        <authorList>
            <person name="Kawai M."/>
            <person name="Futagami T."/>
            <person name="Toyoda A."/>
            <person name="Takaki Y."/>
            <person name="Nishi S."/>
            <person name="Hori S."/>
            <person name="Arai W."/>
            <person name="Tsubouchi T."/>
            <person name="Morono Y."/>
            <person name="Uchiyama I."/>
            <person name="Ito T."/>
            <person name="Fujiyama A."/>
            <person name="Inagaki F."/>
            <person name="Takami H."/>
        </authorList>
    </citation>
    <scope>NUCLEOTIDE SEQUENCE</scope>
    <source>
        <strain evidence="3">Expedition CK06-06</strain>
    </source>
</reference>
<dbReference type="AlphaFoldDB" id="X1DN10"/>
<dbReference type="Pfam" id="PF02397">
    <property type="entry name" value="Bac_transf"/>
    <property type="match status" value="1"/>
</dbReference>
<organism evidence="3">
    <name type="scientific">marine sediment metagenome</name>
    <dbReference type="NCBI Taxonomy" id="412755"/>
    <lineage>
        <taxon>unclassified sequences</taxon>
        <taxon>metagenomes</taxon>
        <taxon>ecological metagenomes</taxon>
    </lineage>
</organism>
<keyword evidence="1" id="KW-0472">Membrane</keyword>
<feature type="non-terminal residue" evidence="3">
    <location>
        <position position="231"/>
    </location>
</feature>
<feature type="transmembrane region" description="Helical" evidence="1">
    <location>
        <begin position="142"/>
        <end position="167"/>
    </location>
</feature>
<name>X1DN10_9ZZZZ</name>
<evidence type="ECO:0000256" key="1">
    <source>
        <dbReference type="SAM" id="Phobius"/>
    </source>
</evidence>
<feature type="domain" description="Bacterial sugar transferase" evidence="2">
    <location>
        <begin position="141"/>
        <end position="207"/>
    </location>
</feature>
<dbReference type="Pfam" id="PF13727">
    <property type="entry name" value="CoA_binding_3"/>
    <property type="match status" value="1"/>
</dbReference>
<dbReference type="InterPro" id="IPR036291">
    <property type="entry name" value="NAD(P)-bd_dom_sf"/>
</dbReference>
<keyword evidence="1" id="KW-1133">Transmembrane helix</keyword>
<comment type="caution">
    <text evidence="3">The sequence shown here is derived from an EMBL/GenBank/DDBJ whole genome shotgun (WGS) entry which is preliminary data.</text>
</comment>